<name>A0A7R8UL19_HERIL</name>
<dbReference type="InterPro" id="IPR025483">
    <property type="entry name" value="Lipase_euk"/>
</dbReference>
<feature type="domain" description="Partial AB-hydrolase lipase" evidence="8">
    <location>
        <begin position="80"/>
        <end position="136"/>
    </location>
</feature>
<keyword evidence="10" id="KW-1185">Reference proteome</keyword>
<evidence type="ECO:0000256" key="6">
    <source>
        <dbReference type="ARBA" id="ARBA00023180"/>
    </source>
</evidence>
<feature type="active site" description="Charge relay system" evidence="7">
    <location>
        <position position="385"/>
    </location>
</feature>
<feature type="active site" description="Charge relay system" evidence="7">
    <location>
        <position position="416"/>
    </location>
</feature>
<accession>A0A7R8UL19</accession>
<keyword evidence="4" id="KW-0442">Lipid degradation</keyword>
<dbReference type="SUPFAM" id="SSF53474">
    <property type="entry name" value="alpha/beta-Hydrolases"/>
    <property type="match status" value="1"/>
</dbReference>
<reference evidence="9 10" key="1">
    <citation type="submission" date="2020-11" db="EMBL/GenBank/DDBJ databases">
        <authorList>
            <person name="Wallbank WR R."/>
            <person name="Pardo Diaz C."/>
            <person name="Kozak K."/>
            <person name="Martin S."/>
            <person name="Jiggins C."/>
            <person name="Moest M."/>
            <person name="Warren A I."/>
            <person name="Generalovic N T."/>
            <person name="Byers J.R.P. K."/>
            <person name="Montejo-Kovacevich G."/>
            <person name="Yen C E."/>
        </authorList>
    </citation>
    <scope>NUCLEOTIDE SEQUENCE [LARGE SCALE GENOMIC DNA]</scope>
</reference>
<dbReference type="GO" id="GO:0016788">
    <property type="term" value="F:hydrolase activity, acting on ester bonds"/>
    <property type="evidence" value="ECO:0007669"/>
    <property type="project" value="InterPro"/>
</dbReference>
<organism evidence="9 10">
    <name type="scientific">Hermetia illucens</name>
    <name type="common">Black soldier fly</name>
    <dbReference type="NCBI Taxonomy" id="343691"/>
    <lineage>
        <taxon>Eukaryota</taxon>
        <taxon>Metazoa</taxon>
        <taxon>Ecdysozoa</taxon>
        <taxon>Arthropoda</taxon>
        <taxon>Hexapoda</taxon>
        <taxon>Insecta</taxon>
        <taxon>Pterygota</taxon>
        <taxon>Neoptera</taxon>
        <taxon>Endopterygota</taxon>
        <taxon>Diptera</taxon>
        <taxon>Brachycera</taxon>
        <taxon>Stratiomyomorpha</taxon>
        <taxon>Stratiomyidae</taxon>
        <taxon>Hermetiinae</taxon>
        <taxon>Hermetia</taxon>
    </lineage>
</organism>
<comment type="similarity">
    <text evidence="1">Belongs to the AB hydrolase superfamily. Lipase family.</text>
</comment>
<evidence type="ECO:0000256" key="1">
    <source>
        <dbReference type="ARBA" id="ARBA00010701"/>
    </source>
</evidence>
<dbReference type="InParanoid" id="A0A7R8UL19"/>
<evidence type="ECO:0000256" key="7">
    <source>
        <dbReference type="PIRSR" id="PIRSR000862-1"/>
    </source>
</evidence>
<evidence type="ECO:0000256" key="5">
    <source>
        <dbReference type="ARBA" id="ARBA00023098"/>
    </source>
</evidence>
<dbReference type="EMBL" id="LR899010">
    <property type="protein sequence ID" value="CAD7082805.1"/>
    <property type="molecule type" value="Genomic_DNA"/>
</dbReference>
<dbReference type="Gene3D" id="3.40.50.1820">
    <property type="entry name" value="alpha/beta hydrolase"/>
    <property type="match status" value="1"/>
</dbReference>
<dbReference type="Proteomes" id="UP000594454">
    <property type="component" value="Chromosome 2"/>
</dbReference>
<evidence type="ECO:0000256" key="2">
    <source>
        <dbReference type="ARBA" id="ARBA00022729"/>
    </source>
</evidence>
<keyword evidence="2" id="KW-0732">Signal</keyword>
<dbReference type="FunFam" id="3.40.50.1820:FF:000021">
    <property type="entry name" value="Lipase"/>
    <property type="match status" value="1"/>
</dbReference>
<evidence type="ECO:0000313" key="10">
    <source>
        <dbReference type="Proteomes" id="UP000594454"/>
    </source>
</evidence>
<dbReference type="PANTHER" id="PTHR11005">
    <property type="entry name" value="LYSOSOMAL ACID LIPASE-RELATED"/>
    <property type="match status" value="1"/>
</dbReference>
<dbReference type="InterPro" id="IPR029058">
    <property type="entry name" value="AB_hydrolase_fold"/>
</dbReference>
<keyword evidence="6" id="KW-0325">Glycoprotein</keyword>
<evidence type="ECO:0000259" key="8">
    <source>
        <dbReference type="Pfam" id="PF04083"/>
    </source>
</evidence>
<evidence type="ECO:0000256" key="4">
    <source>
        <dbReference type="ARBA" id="ARBA00022963"/>
    </source>
</evidence>
<evidence type="ECO:0000256" key="3">
    <source>
        <dbReference type="ARBA" id="ARBA00022801"/>
    </source>
</evidence>
<sequence length="441" mass="49513">MGVQPPMEFSGFKKAEMFRILCLLLLGQFVVGYLPKSYQAGLEGRTSIDDLVDEDYDEEAKLEEQAAIDAELKKAIHRATKNDGYPLEEHSVVTEDGYILTVHRIPYAKNNKAVENKPVVFLQHGLLSCSYHWIIQGPGKALAYILADAGYDVWLGNVRGNSYSKDHISLDPKKRDFWSFSWNEMGYYDLPAMIDYVLANTGQSGLNYIGHSQGTTSFFVMGSLRPEYNQKIKAFHALAPIAFMSNMYNPLVRLIAPFVADLGAVSKILGNFELLPSSKLISTLGTALCKDGSPFQAVCTNMLFLFCGFSHENMDTSLFPEIMKTSPAGASINQLIHYAQGYKSAKFRKFDFGLIKNLAEYKGSPPDYPLGKITAPVHLYYSGNDWLAGIKDVQILASKLPNVVYNKKVPHDTFNHLDFMWGKYADVLVYDDLLYNIRKYT</sequence>
<feature type="active site" description="Nucleophile" evidence="7">
    <location>
        <position position="212"/>
    </location>
</feature>
<dbReference type="Pfam" id="PF04083">
    <property type="entry name" value="Abhydro_lipase"/>
    <property type="match status" value="1"/>
</dbReference>
<evidence type="ECO:0000313" key="9">
    <source>
        <dbReference type="EMBL" id="CAD7082805.1"/>
    </source>
</evidence>
<keyword evidence="3" id="KW-0378">Hydrolase</keyword>
<dbReference type="AlphaFoldDB" id="A0A7R8UL19"/>
<dbReference type="GO" id="GO:0016042">
    <property type="term" value="P:lipid catabolic process"/>
    <property type="evidence" value="ECO:0007669"/>
    <property type="project" value="UniProtKB-KW"/>
</dbReference>
<dbReference type="OrthoDB" id="9974421at2759"/>
<dbReference type="InterPro" id="IPR006693">
    <property type="entry name" value="AB_hydrolase_lipase"/>
</dbReference>
<gene>
    <name evidence="9" type="ORF">HERILL_LOCUS5812</name>
</gene>
<dbReference type="PIRSF" id="PIRSF000862">
    <property type="entry name" value="Steryl_ester_lip"/>
    <property type="match status" value="1"/>
</dbReference>
<proteinExistence type="inferred from homology"/>
<keyword evidence="5" id="KW-0443">Lipid metabolism</keyword>
<protein>
    <recommendedName>
        <fullName evidence="8">Partial AB-hydrolase lipase domain-containing protein</fullName>
    </recommendedName>
</protein>